<evidence type="ECO:0000313" key="2">
    <source>
        <dbReference type="EMBL" id="VFJ78053.1"/>
    </source>
</evidence>
<reference evidence="2" key="1">
    <citation type="submission" date="2019-02" db="EMBL/GenBank/DDBJ databases">
        <authorList>
            <person name="Gruber-Vodicka R. H."/>
            <person name="Seah K. B. B."/>
        </authorList>
    </citation>
    <scope>NUCLEOTIDE SEQUENCE</scope>
    <source>
        <strain evidence="2">BECK_BZ131</strain>
    </source>
</reference>
<proteinExistence type="predicted"/>
<sequence length="110" mass="12182">MNTLSHRGYTARIEYDERDNIFVGRVLGIRSIISFHAGTVARLRGEFENSIDDYLAECGEDGFEPEKPAPEMSSHQIPPAMRAQAPGTAQTAGKPLDQWTTETLEHVAHA</sequence>
<organism evidence="2">
    <name type="scientific">Candidatus Kentrum sp. FW</name>
    <dbReference type="NCBI Taxonomy" id="2126338"/>
    <lineage>
        <taxon>Bacteria</taxon>
        <taxon>Pseudomonadati</taxon>
        <taxon>Pseudomonadota</taxon>
        <taxon>Gammaproteobacteria</taxon>
        <taxon>Candidatus Kentrum</taxon>
    </lineage>
</organism>
<accession>A0A450U453</accession>
<dbReference type="EMBL" id="CAADFE010000164">
    <property type="protein sequence ID" value="VFJ78053.1"/>
    <property type="molecule type" value="Genomic_DNA"/>
</dbReference>
<gene>
    <name evidence="2" type="ORF">BECKFW1821C_GA0114237_11643</name>
</gene>
<dbReference type="InterPro" id="IPR035069">
    <property type="entry name" value="TTHA1013/TTHA0281-like"/>
</dbReference>
<evidence type="ECO:0000256" key="1">
    <source>
        <dbReference type="SAM" id="MobiDB-lite"/>
    </source>
</evidence>
<protein>
    <submittedName>
        <fullName evidence="2">Predicted nuclease of the RNAse H fold, HicB family</fullName>
    </submittedName>
</protein>
<dbReference type="SUPFAM" id="SSF143100">
    <property type="entry name" value="TTHA1013/TTHA0281-like"/>
    <property type="match status" value="1"/>
</dbReference>
<feature type="region of interest" description="Disordered" evidence="1">
    <location>
        <begin position="60"/>
        <end position="94"/>
    </location>
</feature>
<dbReference type="AlphaFoldDB" id="A0A450U453"/>
<name>A0A450U453_9GAMM</name>